<dbReference type="AlphaFoldDB" id="A0AAW6C435"/>
<dbReference type="RefSeq" id="WP_196032976.1">
    <property type="nucleotide sequence ID" value="NZ_JADPFI010000183.1"/>
</dbReference>
<dbReference type="GO" id="GO:0003677">
    <property type="term" value="F:DNA binding"/>
    <property type="evidence" value="ECO:0007669"/>
    <property type="project" value="InterPro"/>
</dbReference>
<feature type="region of interest" description="Disordered" evidence="3">
    <location>
        <begin position="1"/>
        <end position="38"/>
    </location>
</feature>
<accession>A0AAW6C435</accession>
<comment type="similarity">
    <text evidence="1">Belongs to the plasmid mobilization pre family.</text>
</comment>
<reference evidence="4" key="1">
    <citation type="submission" date="2023-01" db="EMBL/GenBank/DDBJ databases">
        <title>Human gut microbiome strain richness.</title>
        <authorList>
            <person name="Chen-Liaw A."/>
        </authorList>
    </citation>
    <scope>NUCLEOTIDE SEQUENCE</scope>
    <source>
        <strain evidence="4">2225st1_A6_2225SCRN_200828</strain>
    </source>
</reference>
<dbReference type="NCBIfam" id="NF041497">
    <property type="entry name" value="MobV"/>
    <property type="match status" value="1"/>
</dbReference>
<dbReference type="EMBL" id="JAQLWO010000011">
    <property type="protein sequence ID" value="MDB7906589.1"/>
    <property type="molecule type" value="Genomic_DNA"/>
</dbReference>
<dbReference type="Proteomes" id="UP001211006">
    <property type="component" value="Unassembled WGS sequence"/>
</dbReference>
<name>A0AAW6C435_FLAPL</name>
<keyword evidence="2" id="KW-0175">Coiled coil</keyword>
<dbReference type="Pfam" id="PF01076">
    <property type="entry name" value="Mob_Pre"/>
    <property type="match status" value="1"/>
</dbReference>
<evidence type="ECO:0000256" key="2">
    <source>
        <dbReference type="SAM" id="Coils"/>
    </source>
</evidence>
<dbReference type="CDD" id="cd17242">
    <property type="entry name" value="MobM_relaxase"/>
    <property type="match status" value="1"/>
</dbReference>
<feature type="compositionally biased region" description="Basic and acidic residues" evidence="3">
    <location>
        <begin position="20"/>
        <end position="29"/>
    </location>
</feature>
<evidence type="ECO:0000256" key="3">
    <source>
        <dbReference type="SAM" id="MobiDB-lite"/>
    </source>
</evidence>
<comment type="caution">
    <text evidence="4">The sequence shown here is derived from an EMBL/GenBank/DDBJ whole genome shotgun (WGS) entry which is preliminary data.</text>
</comment>
<dbReference type="GO" id="GO:0006310">
    <property type="term" value="P:DNA recombination"/>
    <property type="evidence" value="ECO:0007669"/>
    <property type="project" value="InterPro"/>
</dbReference>
<dbReference type="Gene3D" id="3.30.930.30">
    <property type="match status" value="1"/>
</dbReference>
<evidence type="ECO:0000313" key="4">
    <source>
        <dbReference type="EMBL" id="MDB7906589.1"/>
    </source>
</evidence>
<proteinExistence type="inferred from homology"/>
<dbReference type="InterPro" id="IPR001668">
    <property type="entry name" value="Mob_Pre"/>
</dbReference>
<feature type="coiled-coil region" evidence="2">
    <location>
        <begin position="236"/>
        <end position="270"/>
    </location>
</feature>
<evidence type="ECO:0000313" key="5">
    <source>
        <dbReference type="Proteomes" id="UP001211006"/>
    </source>
</evidence>
<sequence>MAQHAILRFEKHKGNPARPLEAHHERQKEQYASNPDIDTSRSKYNFHIVKPEGRYYHFIQSRIEQAGCRTRKDSTRFVDTLITASPEFFKGKSPKEIQAFFQRAADFLIGRVGRENIVSAVVHMDEKTPHLHLTFVPLTKDNRLCAKEIIGNRANLTKWQDDFHAYMVEKYPDLERGESASKTGRKHIPTRLFKQAVSLSRQARAIEATLDGINPLNAGKKKEEALSMLKKWFPQMENFSGQLKKYKITIKDLLEENQKLEARAKASESGKMKDRMERAKLESELHDMQRLLDRIPPEIRRELGQAQRPYQGHDL</sequence>
<protein>
    <submittedName>
        <fullName evidence="4">Plasmid recombination protein</fullName>
    </submittedName>
</protein>
<gene>
    <name evidence="4" type="ORF">PND83_11435</name>
</gene>
<evidence type="ECO:0000256" key="1">
    <source>
        <dbReference type="ARBA" id="ARBA00010657"/>
    </source>
</evidence>
<organism evidence="4 5">
    <name type="scientific">Flavonifractor plautii</name>
    <name type="common">Fusobacterium plautii</name>
    <dbReference type="NCBI Taxonomy" id="292800"/>
    <lineage>
        <taxon>Bacteria</taxon>
        <taxon>Bacillati</taxon>
        <taxon>Bacillota</taxon>
        <taxon>Clostridia</taxon>
        <taxon>Eubacteriales</taxon>
        <taxon>Oscillospiraceae</taxon>
        <taxon>Flavonifractor</taxon>
    </lineage>
</organism>